<name>A0A6A5TA44_9PLEO</name>
<accession>A0A6A5TA44</accession>
<reference evidence="2" key="1">
    <citation type="journal article" date="2020" name="Stud. Mycol.">
        <title>101 Dothideomycetes genomes: a test case for predicting lifestyles and emergence of pathogens.</title>
        <authorList>
            <person name="Haridas S."/>
            <person name="Albert R."/>
            <person name="Binder M."/>
            <person name="Bloem J."/>
            <person name="Labutti K."/>
            <person name="Salamov A."/>
            <person name="Andreopoulos B."/>
            <person name="Baker S."/>
            <person name="Barry K."/>
            <person name="Bills G."/>
            <person name="Bluhm B."/>
            <person name="Cannon C."/>
            <person name="Castanera R."/>
            <person name="Culley D."/>
            <person name="Daum C."/>
            <person name="Ezra D."/>
            <person name="Gonzalez J."/>
            <person name="Henrissat B."/>
            <person name="Kuo A."/>
            <person name="Liang C."/>
            <person name="Lipzen A."/>
            <person name="Lutzoni F."/>
            <person name="Magnuson J."/>
            <person name="Mondo S."/>
            <person name="Nolan M."/>
            <person name="Ohm R."/>
            <person name="Pangilinan J."/>
            <person name="Park H.-J."/>
            <person name="Ramirez L."/>
            <person name="Alfaro M."/>
            <person name="Sun H."/>
            <person name="Tritt A."/>
            <person name="Yoshinaga Y."/>
            <person name="Zwiers L.-H."/>
            <person name="Turgeon B."/>
            <person name="Goodwin S."/>
            <person name="Spatafora J."/>
            <person name="Crous P."/>
            <person name="Grigoriev I."/>
        </authorList>
    </citation>
    <scope>NUCLEOTIDE SEQUENCE</scope>
    <source>
        <strain evidence="2">CBS 675.92</strain>
    </source>
</reference>
<feature type="region of interest" description="Disordered" evidence="1">
    <location>
        <begin position="29"/>
        <end position="54"/>
    </location>
</feature>
<organism evidence="2 3">
    <name type="scientific">Byssothecium circinans</name>
    <dbReference type="NCBI Taxonomy" id="147558"/>
    <lineage>
        <taxon>Eukaryota</taxon>
        <taxon>Fungi</taxon>
        <taxon>Dikarya</taxon>
        <taxon>Ascomycota</taxon>
        <taxon>Pezizomycotina</taxon>
        <taxon>Dothideomycetes</taxon>
        <taxon>Pleosporomycetidae</taxon>
        <taxon>Pleosporales</taxon>
        <taxon>Massarineae</taxon>
        <taxon>Massarinaceae</taxon>
        <taxon>Byssothecium</taxon>
    </lineage>
</organism>
<sequence>MMEYTSPNAHTNTAARPIVETIAAVVSQHPSDSAPLMPSSNMESHHDKGNVPPKDLVVRGDIAYNELLRDAEHETRVHGHQMVILAGFVEQSPEAGIVLLDTTCHRLASLRELGGDGEMIAAIEGLLEVLSLSIPKDQRDAYVSMAMERYGNMLKST</sequence>
<protein>
    <submittedName>
        <fullName evidence="2">Uncharacterized protein</fullName>
    </submittedName>
</protein>
<keyword evidence="3" id="KW-1185">Reference proteome</keyword>
<dbReference type="EMBL" id="ML977043">
    <property type="protein sequence ID" value="KAF1949014.1"/>
    <property type="molecule type" value="Genomic_DNA"/>
</dbReference>
<dbReference type="Proteomes" id="UP000800035">
    <property type="component" value="Unassembled WGS sequence"/>
</dbReference>
<evidence type="ECO:0000313" key="2">
    <source>
        <dbReference type="EMBL" id="KAF1949014.1"/>
    </source>
</evidence>
<evidence type="ECO:0000256" key="1">
    <source>
        <dbReference type="SAM" id="MobiDB-lite"/>
    </source>
</evidence>
<gene>
    <name evidence="2" type="ORF">CC80DRAFT_540570</name>
</gene>
<evidence type="ECO:0000313" key="3">
    <source>
        <dbReference type="Proteomes" id="UP000800035"/>
    </source>
</evidence>
<dbReference type="AlphaFoldDB" id="A0A6A5TA44"/>
<proteinExistence type="predicted"/>